<evidence type="ECO:0000313" key="2">
    <source>
        <dbReference type="EMBL" id="CAL1382150.1"/>
    </source>
</evidence>
<dbReference type="AlphaFoldDB" id="A0AAV2E9G0"/>
<protein>
    <submittedName>
        <fullName evidence="2">Uncharacterized protein</fullName>
    </submittedName>
</protein>
<reference evidence="2 3" key="1">
    <citation type="submission" date="2024-04" db="EMBL/GenBank/DDBJ databases">
        <authorList>
            <person name="Fracassetti M."/>
        </authorList>
    </citation>
    <scope>NUCLEOTIDE SEQUENCE [LARGE SCALE GENOMIC DNA]</scope>
</reference>
<dbReference type="EMBL" id="OZ034817">
    <property type="protein sequence ID" value="CAL1382150.1"/>
    <property type="molecule type" value="Genomic_DNA"/>
</dbReference>
<sequence length="103" mass="11132">MLGSTRAKRGNRMIQTRVVVRGRKRELGNSTTAAVTGSVGDHTKGNGMGEDTVARPRGYPWKRPRAWAVRSWPPMCGPRRSGGVTGIDDELSEKSIAGLPVSE</sequence>
<accession>A0AAV2E9G0</accession>
<evidence type="ECO:0000256" key="1">
    <source>
        <dbReference type="SAM" id="MobiDB-lite"/>
    </source>
</evidence>
<name>A0AAV2E9G0_9ROSI</name>
<dbReference type="Proteomes" id="UP001497516">
    <property type="component" value="Chromosome 4"/>
</dbReference>
<proteinExistence type="predicted"/>
<organism evidence="2 3">
    <name type="scientific">Linum trigynum</name>
    <dbReference type="NCBI Taxonomy" id="586398"/>
    <lineage>
        <taxon>Eukaryota</taxon>
        <taxon>Viridiplantae</taxon>
        <taxon>Streptophyta</taxon>
        <taxon>Embryophyta</taxon>
        <taxon>Tracheophyta</taxon>
        <taxon>Spermatophyta</taxon>
        <taxon>Magnoliopsida</taxon>
        <taxon>eudicotyledons</taxon>
        <taxon>Gunneridae</taxon>
        <taxon>Pentapetalae</taxon>
        <taxon>rosids</taxon>
        <taxon>fabids</taxon>
        <taxon>Malpighiales</taxon>
        <taxon>Linaceae</taxon>
        <taxon>Linum</taxon>
    </lineage>
</organism>
<keyword evidence="3" id="KW-1185">Reference proteome</keyword>
<feature type="region of interest" description="Disordered" evidence="1">
    <location>
        <begin position="24"/>
        <end position="58"/>
    </location>
</feature>
<feature type="region of interest" description="Disordered" evidence="1">
    <location>
        <begin position="75"/>
        <end position="103"/>
    </location>
</feature>
<evidence type="ECO:0000313" key="3">
    <source>
        <dbReference type="Proteomes" id="UP001497516"/>
    </source>
</evidence>
<gene>
    <name evidence="2" type="ORF">LTRI10_LOCUS23490</name>
</gene>